<gene>
    <name evidence="4" type="ORF">JYP50_16110</name>
</gene>
<dbReference type="SUPFAM" id="SSF111369">
    <property type="entry name" value="HlyD-like secretion proteins"/>
    <property type="match status" value="2"/>
</dbReference>
<reference evidence="4" key="1">
    <citation type="submission" date="2021-02" db="EMBL/GenBank/DDBJ databases">
        <title>PHA producing bacteria isolated from coastal sediment in Guangdong, Shenzhen.</title>
        <authorList>
            <person name="Zheng W."/>
            <person name="Yu S."/>
            <person name="Huang Y."/>
        </authorList>
    </citation>
    <scope>NUCLEOTIDE SEQUENCE</scope>
    <source>
        <strain evidence="4">TN14-10</strain>
    </source>
</reference>
<evidence type="ECO:0000313" key="4">
    <source>
        <dbReference type="EMBL" id="MBN7798135.1"/>
    </source>
</evidence>
<dbReference type="GO" id="GO:0055085">
    <property type="term" value="P:transmembrane transport"/>
    <property type="evidence" value="ECO:0007669"/>
    <property type="project" value="InterPro"/>
</dbReference>
<dbReference type="AlphaFoldDB" id="A0A939IN29"/>
<dbReference type="Gene3D" id="1.10.287.470">
    <property type="entry name" value="Helix hairpin bin"/>
    <property type="match status" value="2"/>
</dbReference>
<dbReference type="Gene3D" id="2.40.30.170">
    <property type="match status" value="1"/>
</dbReference>
<evidence type="ECO:0000259" key="3">
    <source>
        <dbReference type="Pfam" id="PF25917"/>
    </source>
</evidence>
<dbReference type="Pfam" id="PF25917">
    <property type="entry name" value="BSH_RND"/>
    <property type="match status" value="1"/>
</dbReference>
<dbReference type="PANTHER" id="PTHR30386:SF24">
    <property type="entry name" value="MULTIDRUG RESISTANCE EFFLUX PUMP"/>
    <property type="match status" value="1"/>
</dbReference>
<dbReference type="Proteomes" id="UP000664303">
    <property type="component" value="Unassembled WGS sequence"/>
</dbReference>
<keyword evidence="2" id="KW-0175">Coiled coil</keyword>
<feature type="domain" description="Multidrug resistance protein MdtA-like barrel-sandwich hybrid" evidence="3">
    <location>
        <begin position="50"/>
        <end position="243"/>
    </location>
</feature>
<keyword evidence="5" id="KW-1185">Reference proteome</keyword>
<evidence type="ECO:0000256" key="1">
    <source>
        <dbReference type="ARBA" id="ARBA00009477"/>
    </source>
</evidence>
<proteinExistence type="inferred from homology"/>
<name>A0A939IN29_9GAMM</name>
<evidence type="ECO:0000256" key="2">
    <source>
        <dbReference type="SAM" id="Coils"/>
    </source>
</evidence>
<accession>A0A939IN29</accession>
<dbReference type="InterPro" id="IPR050739">
    <property type="entry name" value="MFP"/>
</dbReference>
<evidence type="ECO:0000313" key="5">
    <source>
        <dbReference type="Proteomes" id="UP000664303"/>
    </source>
</evidence>
<dbReference type="EMBL" id="JAFKCZ010000012">
    <property type="protein sequence ID" value="MBN7798135.1"/>
    <property type="molecule type" value="Genomic_DNA"/>
</dbReference>
<dbReference type="Gene3D" id="2.40.50.100">
    <property type="match status" value="1"/>
</dbReference>
<dbReference type="PRINTS" id="PR01490">
    <property type="entry name" value="RTXTOXIND"/>
</dbReference>
<dbReference type="RefSeq" id="WP_206561580.1">
    <property type="nucleotide sequence ID" value="NZ_JAFKCZ010000012.1"/>
</dbReference>
<protein>
    <submittedName>
        <fullName evidence="4">HlyD family secretion protein</fullName>
    </submittedName>
</protein>
<feature type="coiled-coil region" evidence="2">
    <location>
        <begin position="181"/>
        <end position="208"/>
    </location>
</feature>
<sequence>MTTDSARLKLVLLALVLALAGAGFAVYWLMFSRFIETTDNAYVEADMSVVAPRIAGYVAAVLVAENTAVEAGQALLRIEDGDYRARLDRAAAVLSSRRAALATLESEIDLQHSLIRQAEADEASAVAEQRRANSDSQRYADLVDARAASRQQLDSAIAQASQAAAGVDATRAKLGAERQRLAVMRARRVEIEATLAEARANLELARIDLDNTVIKAPMDGVVGNKHVEVGQYLQPGVQVLTVVPLGAVHVTANFKETQLAGIAVGQPVTLAVDAYGGTEVEGVVESFSPAAGSRFSLLPPENATGNFTKIVQRIPVRIRISADSALVGRLRPGMSVVASVDTREAQSPLAGRLAQAGGR</sequence>
<comment type="caution">
    <text evidence="4">The sequence shown here is derived from an EMBL/GenBank/DDBJ whole genome shotgun (WGS) entry which is preliminary data.</text>
</comment>
<dbReference type="PANTHER" id="PTHR30386">
    <property type="entry name" value="MEMBRANE FUSION SUBUNIT OF EMRAB-TOLC MULTIDRUG EFFLUX PUMP"/>
    <property type="match status" value="1"/>
</dbReference>
<comment type="similarity">
    <text evidence="1">Belongs to the membrane fusion protein (MFP) (TC 8.A.1) family.</text>
</comment>
<dbReference type="InterPro" id="IPR058625">
    <property type="entry name" value="MdtA-like_BSH"/>
</dbReference>
<organism evidence="4 5">
    <name type="scientific">Parahaliea mediterranea</name>
    <dbReference type="NCBI Taxonomy" id="651086"/>
    <lineage>
        <taxon>Bacteria</taxon>
        <taxon>Pseudomonadati</taxon>
        <taxon>Pseudomonadota</taxon>
        <taxon>Gammaproteobacteria</taxon>
        <taxon>Cellvibrionales</taxon>
        <taxon>Halieaceae</taxon>
        <taxon>Parahaliea</taxon>
    </lineage>
</organism>